<dbReference type="PANTHER" id="PTHR43261:SF1">
    <property type="entry name" value="RIBOSOME-RELEASING FACTOR 2, MITOCHONDRIAL"/>
    <property type="match status" value="1"/>
</dbReference>
<dbReference type="SUPFAM" id="SSF52540">
    <property type="entry name" value="P-loop containing nucleoside triphosphate hydrolases"/>
    <property type="match status" value="1"/>
</dbReference>
<proteinExistence type="predicted"/>
<dbReference type="Gene3D" id="3.40.50.300">
    <property type="entry name" value="P-loop containing nucleotide triphosphate hydrolases"/>
    <property type="match status" value="1"/>
</dbReference>
<dbReference type="Pfam" id="PF00679">
    <property type="entry name" value="EFG_C"/>
    <property type="match status" value="1"/>
</dbReference>
<dbReference type="PROSITE" id="PS51722">
    <property type="entry name" value="G_TR_2"/>
    <property type="match status" value="1"/>
</dbReference>
<keyword evidence="2" id="KW-0547">Nucleotide-binding</keyword>
<dbReference type="SUPFAM" id="SSF54211">
    <property type="entry name" value="Ribosomal protein S5 domain 2-like"/>
    <property type="match status" value="1"/>
</dbReference>
<comment type="caution">
    <text evidence="7">The sequence shown here is derived from an EMBL/GenBank/DDBJ whole genome shotgun (WGS) entry which is preliminary data.</text>
</comment>
<dbReference type="Proteomes" id="UP001299068">
    <property type="component" value="Unassembled WGS sequence"/>
</dbReference>
<gene>
    <name evidence="7" type="ORF">K5V21_02830</name>
</gene>
<dbReference type="Gene3D" id="3.30.70.870">
    <property type="entry name" value="Elongation Factor G (Translational Gtpase), domain 3"/>
    <property type="match status" value="1"/>
</dbReference>
<dbReference type="InterPro" id="IPR014721">
    <property type="entry name" value="Ribsml_uS5_D2-typ_fold_subgr"/>
</dbReference>
<dbReference type="SMART" id="SM00889">
    <property type="entry name" value="EFG_IV"/>
    <property type="match status" value="1"/>
</dbReference>
<dbReference type="EMBL" id="JAIKTU010000002">
    <property type="protein sequence ID" value="MBY0754383.1"/>
    <property type="molecule type" value="Genomic_DNA"/>
</dbReference>
<dbReference type="SMART" id="SM00838">
    <property type="entry name" value="EFG_C"/>
    <property type="match status" value="1"/>
</dbReference>
<name>A0ABS7KUX0_CLOSR</name>
<reference evidence="7 8" key="1">
    <citation type="journal article" date="2021" name="Cell Host Microbe">
        <title>in vivo commensal control of Clostridioides difficile virulence.</title>
        <authorList>
            <person name="Girinathan B.P."/>
            <person name="Dibenedetto N."/>
            <person name="Worley J.N."/>
            <person name="Peltier J."/>
            <person name="Arrieta-Ortiz M.L."/>
            <person name="Rupa Christinal Immanuel S."/>
            <person name="Lavin R."/>
            <person name="Delaney M.L."/>
            <person name="Cummins C."/>
            <person name="Hoffmann M."/>
            <person name="Luo Y."/>
            <person name="Gonzalez-Escalona N."/>
            <person name="Allard M."/>
            <person name="Onderdonk A.B."/>
            <person name="Gerber G.K."/>
            <person name="Sonenshein A.L."/>
            <person name="Baliga N."/>
            <person name="Dupuy B."/>
            <person name="Bry L."/>
        </authorList>
    </citation>
    <scope>NUCLEOTIDE SEQUENCE [LARGE SCALE GENOMIC DNA]</scope>
    <source>
        <strain evidence="7 8">DSM 599</strain>
    </source>
</reference>
<dbReference type="PANTHER" id="PTHR43261">
    <property type="entry name" value="TRANSLATION ELONGATION FACTOR G-RELATED"/>
    <property type="match status" value="1"/>
</dbReference>
<dbReference type="InterPro" id="IPR035647">
    <property type="entry name" value="EFG_III/V"/>
</dbReference>
<evidence type="ECO:0000259" key="6">
    <source>
        <dbReference type="PROSITE" id="PS51722"/>
    </source>
</evidence>
<protein>
    <submittedName>
        <fullName evidence="7">TetM/TetW/TetO/TetS family tetracycline resistance ribosomal protection protein</fullName>
    </submittedName>
</protein>
<dbReference type="Pfam" id="PF22042">
    <property type="entry name" value="EF-G_D2"/>
    <property type="match status" value="1"/>
</dbReference>
<dbReference type="Gene3D" id="3.30.230.10">
    <property type="match status" value="1"/>
</dbReference>
<dbReference type="Gene3D" id="2.40.30.10">
    <property type="entry name" value="Translation factors"/>
    <property type="match status" value="1"/>
</dbReference>
<dbReference type="NCBIfam" id="TIGR00231">
    <property type="entry name" value="small_GTP"/>
    <property type="match status" value="1"/>
</dbReference>
<evidence type="ECO:0000256" key="4">
    <source>
        <dbReference type="ARBA" id="ARBA00023134"/>
    </source>
</evidence>
<comment type="function">
    <text evidence="1">Abolishes the inhibitory effect of tetracyclin on protein synthesis by a non-covalent modification of the ribosomes.</text>
</comment>
<dbReference type="Gene3D" id="3.30.70.240">
    <property type="match status" value="1"/>
</dbReference>
<keyword evidence="3" id="KW-0648">Protein biosynthesis</keyword>
<dbReference type="InterPro" id="IPR020568">
    <property type="entry name" value="Ribosomal_Su5_D2-typ_SF"/>
</dbReference>
<dbReference type="Pfam" id="PF00009">
    <property type="entry name" value="GTP_EFTU"/>
    <property type="match status" value="1"/>
</dbReference>
<dbReference type="InterPro" id="IPR009000">
    <property type="entry name" value="Transl_B-barrel_sf"/>
</dbReference>
<dbReference type="InterPro" id="IPR053905">
    <property type="entry name" value="EF-G-like_DII"/>
</dbReference>
<dbReference type="InterPro" id="IPR005517">
    <property type="entry name" value="Transl_elong_EFG/EF2_IV"/>
</dbReference>
<evidence type="ECO:0000256" key="5">
    <source>
        <dbReference type="ARBA" id="ARBA00023251"/>
    </source>
</evidence>
<dbReference type="InterPro" id="IPR000640">
    <property type="entry name" value="EFG_V-like"/>
</dbReference>
<keyword evidence="4" id="KW-0342">GTP-binding</keyword>
<dbReference type="RefSeq" id="WP_221858947.1">
    <property type="nucleotide sequence ID" value="NZ_JAIKTU010000002.1"/>
</dbReference>
<keyword evidence="5" id="KW-0046">Antibiotic resistance</keyword>
<accession>A0ABS7KUX0</accession>
<dbReference type="PRINTS" id="PR01037">
    <property type="entry name" value="TCRTETOQM"/>
</dbReference>
<dbReference type="InterPro" id="IPR005225">
    <property type="entry name" value="Small_GTP-bd"/>
</dbReference>
<organism evidence="7 8">
    <name type="scientific">Clostridium sardiniense</name>
    <name type="common">Clostridium absonum</name>
    <dbReference type="NCBI Taxonomy" id="29369"/>
    <lineage>
        <taxon>Bacteria</taxon>
        <taxon>Bacillati</taxon>
        <taxon>Bacillota</taxon>
        <taxon>Clostridia</taxon>
        <taxon>Eubacteriales</taxon>
        <taxon>Clostridiaceae</taxon>
        <taxon>Clostridium</taxon>
    </lineage>
</organism>
<evidence type="ECO:0000313" key="8">
    <source>
        <dbReference type="Proteomes" id="UP001299068"/>
    </source>
</evidence>
<evidence type="ECO:0000313" key="7">
    <source>
        <dbReference type="EMBL" id="MBY0754383.1"/>
    </source>
</evidence>
<dbReference type="InterPro" id="IPR027417">
    <property type="entry name" value="P-loop_NTPase"/>
</dbReference>
<feature type="domain" description="Tr-type G" evidence="6">
    <location>
        <begin position="1"/>
        <end position="233"/>
    </location>
</feature>
<dbReference type="SUPFAM" id="SSF50447">
    <property type="entry name" value="Translation proteins"/>
    <property type="match status" value="1"/>
</dbReference>
<evidence type="ECO:0000256" key="3">
    <source>
        <dbReference type="ARBA" id="ARBA00022917"/>
    </source>
</evidence>
<evidence type="ECO:0000256" key="2">
    <source>
        <dbReference type="ARBA" id="ARBA00022741"/>
    </source>
</evidence>
<dbReference type="PRINTS" id="PR00315">
    <property type="entry name" value="ELONGATNFCT"/>
</dbReference>
<evidence type="ECO:0000256" key="1">
    <source>
        <dbReference type="ARBA" id="ARBA00003987"/>
    </source>
</evidence>
<dbReference type="CDD" id="cd03711">
    <property type="entry name" value="Tet_C"/>
    <property type="match status" value="1"/>
</dbReference>
<dbReference type="Pfam" id="PF03764">
    <property type="entry name" value="EFG_IV"/>
    <property type="match status" value="1"/>
</dbReference>
<dbReference type="SUPFAM" id="SSF54980">
    <property type="entry name" value="EF-G C-terminal domain-like"/>
    <property type="match status" value="2"/>
</dbReference>
<dbReference type="InterPro" id="IPR035650">
    <property type="entry name" value="Tet_C"/>
</dbReference>
<sequence>MKKTIGIFAHVDGGKATFSEQLLYHTNSIRNRGRVDHKDSYLDSHKIEKERGITVFSDIAKLNYKDSTYYLVDTPGHIDFSPEMERAIGVLDYAILIISAVEGIQGHTETIWSMLRKNNVPTFIFINKVDRTGADINKVLNEAKVNLSKNIFYIDFNINEGIDEKDKEFIAERDDELLNLYLEGDVSSDLWKDKLKELIKDNKIFPCFKGSALLDEGILEFLDGFDLLTSTDYKSDGNFKGRVFKVKYDDKGNRVTFIKALSGSLKAKDEITFNLNNKEVSEKVNGIRIYNGSKFNVVDEVLSGGLFGVIGVENLKAGMAIGLDDDFTYEMVPTLKAKVIYDEKLNHNDILKIFKILESEDDSLNVVWDEDLKEMHVSIMGKIQLEVLKEVLFDRFNLKIDFGSPEILYKETIIGDTLGCGHFEPLGHYSEVHLKIEEGERGSGITFENKCHTDGLTVGNQNLIKSHIFEREHRGILTGSPITDLKITLLTGRAHNKHTSGGDFRESTKRALRQGLELAKCILLEPYYKFKIDVSMDLIGRVLSDIQKMKGEFEEPISYENKVIIKGRGPVKTFMNYPLEFVSFTKAKGALSLLFDGYDVCHNEEEIIEEKNYDRNSDIDYTSTSIFCSKGQSYLVKGEEAREYMHCLK</sequence>
<dbReference type="InterPro" id="IPR000795">
    <property type="entry name" value="T_Tr_GTP-bd_dom"/>
</dbReference>
<keyword evidence="8" id="KW-1185">Reference proteome</keyword>